<evidence type="ECO:0000313" key="1">
    <source>
        <dbReference type="EMBL" id="RPB22785.1"/>
    </source>
</evidence>
<organism evidence="1 2">
    <name type="scientific">Terfezia boudieri ATCC MYA-4762</name>
    <dbReference type="NCBI Taxonomy" id="1051890"/>
    <lineage>
        <taxon>Eukaryota</taxon>
        <taxon>Fungi</taxon>
        <taxon>Dikarya</taxon>
        <taxon>Ascomycota</taxon>
        <taxon>Pezizomycotina</taxon>
        <taxon>Pezizomycetes</taxon>
        <taxon>Pezizales</taxon>
        <taxon>Pezizaceae</taxon>
        <taxon>Terfezia</taxon>
    </lineage>
</organism>
<evidence type="ECO:0008006" key="3">
    <source>
        <dbReference type="Google" id="ProtNLM"/>
    </source>
</evidence>
<sequence>VDFIELKRKEYILIVEAKRSSVGQAMKQCLLAMRDMHDNNGRQGTIYGFVTTGRDWRMISYDGESFQKSEEMVILFDAMGSDRQRWMDSYSFVVECIYFAL</sequence>
<dbReference type="EMBL" id="ML121549">
    <property type="protein sequence ID" value="RPB22785.1"/>
    <property type="molecule type" value="Genomic_DNA"/>
</dbReference>
<reference evidence="1 2" key="1">
    <citation type="journal article" date="2018" name="Nat. Ecol. Evol.">
        <title>Pezizomycetes genomes reveal the molecular basis of ectomycorrhizal truffle lifestyle.</title>
        <authorList>
            <person name="Murat C."/>
            <person name="Payen T."/>
            <person name="Noel B."/>
            <person name="Kuo A."/>
            <person name="Morin E."/>
            <person name="Chen J."/>
            <person name="Kohler A."/>
            <person name="Krizsan K."/>
            <person name="Balestrini R."/>
            <person name="Da Silva C."/>
            <person name="Montanini B."/>
            <person name="Hainaut M."/>
            <person name="Levati E."/>
            <person name="Barry K.W."/>
            <person name="Belfiori B."/>
            <person name="Cichocki N."/>
            <person name="Clum A."/>
            <person name="Dockter R.B."/>
            <person name="Fauchery L."/>
            <person name="Guy J."/>
            <person name="Iotti M."/>
            <person name="Le Tacon F."/>
            <person name="Lindquist E.A."/>
            <person name="Lipzen A."/>
            <person name="Malagnac F."/>
            <person name="Mello A."/>
            <person name="Molinier V."/>
            <person name="Miyauchi S."/>
            <person name="Poulain J."/>
            <person name="Riccioni C."/>
            <person name="Rubini A."/>
            <person name="Sitrit Y."/>
            <person name="Splivallo R."/>
            <person name="Traeger S."/>
            <person name="Wang M."/>
            <person name="Zifcakova L."/>
            <person name="Wipf D."/>
            <person name="Zambonelli A."/>
            <person name="Paolocci F."/>
            <person name="Nowrousian M."/>
            <person name="Ottonello S."/>
            <person name="Baldrian P."/>
            <person name="Spatafora J.W."/>
            <person name="Henrissat B."/>
            <person name="Nagy L.G."/>
            <person name="Aury J.M."/>
            <person name="Wincker P."/>
            <person name="Grigoriev I.V."/>
            <person name="Bonfante P."/>
            <person name="Martin F.M."/>
        </authorList>
    </citation>
    <scope>NUCLEOTIDE SEQUENCE [LARGE SCALE GENOMIC DNA]</scope>
    <source>
        <strain evidence="1 2">ATCC MYA-4762</strain>
    </source>
</reference>
<gene>
    <name evidence="1" type="ORF">L211DRAFT_765697</name>
</gene>
<protein>
    <recommendedName>
        <fullName evidence="3">Type I restriction enzyme R protein N-terminal domain-containing protein</fullName>
    </recommendedName>
</protein>
<dbReference type="Proteomes" id="UP000267821">
    <property type="component" value="Unassembled WGS sequence"/>
</dbReference>
<dbReference type="AlphaFoldDB" id="A0A3N4LXK9"/>
<proteinExistence type="predicted"/>
<dbReference type="InParanoid" id="A0A3N4LXK9"/>
<feature type="non-terminal residue" evidence="1">
    <location>
        <position position="1"/>
    </location>
</feature>
<evidence type="ECO:0000313" key="2">
    <source>
        <dbReference type="Proteomes" id="UP000267821"/>
    </source>
</evidence>
<accession>A0A3N4LXK9</accession>
<keyword evidence="2" id="KW-1185">Reference proteome</keyword>
<name>A0A3N4LXK9_9PEZI</name>
<dbReference type="OrthoDB" id="5355583at2759"/>
<feature type="non-terminal residue" evidence="1">
    <location>
        <position position="101"/>
    </location>
</feature>